<evidence type="ECO:0000313" key="2">
    <source>
        <dbReference type="Proteomes" id="UP001164718"/>
    </source>
</evidence>
<organism evidence="1 2">
    <name type="scientific">Fervidibacillus albus</name>
    <dbReference type="NCBI Taxonomy" id="2980026"/>
    <lineage>
        <taxon>Bacteria</taxon>
        <taxon>Bacillati</taxon>
        <taxon>Bacillota</taxon>
        <taxon>Bacilli</taxon>
        <taxon>Bacillales</taxon>
        <taxon>Bacillaceae</taxon>
        <taxon>Fervidibacillus</taxon>
    </lineage>
</organism>
<proteinExistence type="predicted"/>
<reference evidence="1" key="1">
    <citation type="submission" date="2022-09" db="EMBL/GenBank/DDBJ databases">
        <title>Complete Genomes of Fervidibacillus albus and Fervidibacillus halotolerans isolated from tidal flat sediments.</title>
        <authorList>
            <person name="Kwon K.K."/>
            <person name="Yang S.-H."/>
            <person name="Park M.J."/>
            <person name="Oh H.-M."/>
        </authorList>
    </citation>
    <scope>NUCLEOTIDE SEQUENCE</scope>
    <source>
        <strain evidence="1">MEBiC13591</strain>
    </source>
</reference>
<accession>A0A9E8LWT5</accession>
<dbReference type="KEGG" id="faf:OE104_07470"/>
<dbReference type="EMBL" id="CP106878">
    <property type="protein sequence ID" value="WAA11127.1"/>
    <property type="molecule type" value="Genomic_DNA"/>
</dbReference>
<dbReference type="RefSeq" id="WP_275418950.1">
    <property type="nucleotide sequence ID" value="NZ_CP106878.1"/>
</dbReference>
<evidence type="ECO:0000313" key="1">
    <source>
        <dbReference type="EMBL" id="WAA11127.1"/>
    </source>
</evidence>
<dbReference type="Proteomes" id="UP001164718">
    <property type="component" value="Chromosome"/>
</dbReference>
<dbReference type="AlphaFoldDB" id="A0A9E8LWT5"/>
<sequence>MDIDKKRDEWICPMTNDLIIKMIGNKTENGYVSVNESIGVPNVWVIHVNRLVPNEKKQSVSPLILYQLQKKRLSFV</sequence>
<name>A0A9E8LWT5_9BACI</name>
<gene>
    <name evidence="1" type="ORF">OE104_07470</name>
</gene>
<keyword evidence="2" id="KW-1185">Reference proteome</keyword>
<protein>
    <submittedName>
        <fullName evidence="1">Uncharacterized protein</fullName>
    </submittedName>
</protein>